<sequence>MADSKKIHVEVDGQVLAQATIATDDEDLHSRAQVTMAPGHRPVGAGQTTADAVHEAVCEDEAVHLTATVPRGEAELIDGLRSHLTDVDLRAAGATSIIEGDITPS</sequence>
<protein>
    <submittedName>
        <fullName evidence="1">Uncharacterized protein</fullName>
    </submittedName>
</protein>
<dbReference type="Proteomes" id="UP001500051">
    <property type="component" value="Unassembled WGS sequence"/>
</dbReference>
<gene>
    <name evidence="1" type="ORF">GCM10022204_11070</name>
</gene>
<proteinExistence type="predicted"/>
<accession>A0ABP7D0T8</accession>
<keyword evidence="2" id="KW-1185">Reference proteome</keyword>
<evidence type="ECO:0000313" key="1">
    <source>
        <dbReference type="EMBL" id="GAA3696935.1"/>
    </source>
</evidence>
<organism evidence="1 2">
    <name type="scientific">Microlunatus aurantiacus</name>
    <dbReference type="NCBI Taxonomy" id="446786"/>
    <lineage>
        <taxon>Bacteria</taxon>
        <taxon>Bacillati</taxon>
        <taxon>Actinomycetota</taxon>
        <taxon>Actinomycetes</taxon>
        <taxon>Propionibacteriales</taxon>
        <taxon>Propionibacteriaceae</taxon>
        <taxon>Microlunatus</taxon>
    </lineage>
</organism>
<name>A0ABP7D0T8_9ACTN</name>
<evidence type="ECO:0000313" key="2">
    <source>
        <dbReference type="Proteomes" id="UP001500051"/>
    </source>
</evidence>
<reference evidence="2" key="1">
    <citation type="journal article" date="2019" name="Int. J. Syst. Evol. Microbiol.">
        <title>The Global Catalogue of Microorganisms (GCM) 10K type strain sequencing project: providing services to taxonomists for standard genome sequencing and annotation.</title>
        <authorList>
            <consortium name="The Broad Institute Genomics Platform"/>
            <consortium name="The Broad Institute Genome Sequencing Center for Infectious Disease"/>
            <person name="Wu L."/>
            <person name="Ma J."/>
        </authorList>
    </citation>
    <scope>NUCLEOTIDE SEQUENCE [LARGE SCALE GENOMIC DNA]</scope>
    <source>
        <strain evidence="2">JCM 16548</strain>
    </source>
</reference>
<comment type="caution">
    <text evidence="1">The sequence shown here is derived from an EMBL/GenBank/DDBJ whole genome shotgun (WGS) entry which is preliminary data.</text>
</comment>
<dbReference type="RefSeq" id="WP_344811302.1">
    <property type="nucleotide sequence ID" value="NZ_BAAAYX010000003.1"/>
</dbReference>
<dbReference type="EMBL" id="BAAAYX010000003">
    <property type="protein sequence ID" value="GAA3696935.1"/>
    <property type="molecule type" value="Genomic_DNA"/>
</dbReference>